<feature type="transmembrane region" description="Helical" evidence="1">
    <location>
        <begin position="46"/>
        <end position="70"/>
    </location>
</feature>
<evidence type="ECO:0000313" key="2">
    <source>
        <dbReference type="EMBL" id="GMR48937.1"/>
    </source>
</evidence>
<accession>A0AAN5CR48</accession>
<evidence type="ECO:0000313" key="3">
    <source>
        <dbReference type="Proteomes" id="UP001328107"/>
    </source>
</evidence>
<organism evidence="2 3">
    <name type="scientific">Pristionchus mayeri</name>
    <dbReference type="NCBI Taxonomy" id="1317129"/>
    <lineage>
        <taxon>Eukaryota</taxon>
        <taxon>Metazoa</taxon>
        <taxon>Ecdysozoa</taxon>
        <taxon>Nematoda</taxon>
        <taxon>Chromadorea</taxon>
        <taxon>Rhabditida</taxon>
        <taxon>Rhabditina</taxon>
        <taxon>Diplogasteromorpha</taxon>
        <taxon>Diplogasteroidea</taxon>
        <taxon>Neodiplogasteridae</taxon>
        <taxon>Pristionchus</taxon>
    </lineage>
</organism>
<dbReference type="EMBL" id="BTRK01000004">
    <property type="protein sequence ID" value="GMR48937.1"/>
    <property type="molecule type" value="Genomic_DNA"/>
</dbReference>
<keyword evidence="1" id="KW-0812">Transmembrane</keyword>
<dbReference type="Pfam" id="PF25093">
    <property type="entry name" value="DUF7807"/>
    <property type="match status" value="1"/>
</dbReference>
<dbReference type="Proteomes" id="UP001328107">
    <property type="component" value="Unassembled WGS sequence"/>
</dbReference>
<keyword evidence="1" id="KW-0472">Membrane</keyword>
<reference evidence="3" key="1">
    <citation type="submission" date="2022-10" db="EMBL/GenBank/DDBJ databases">
        <title>Genome assembly of Pristionchus species.</title>
        <authorList>
            <person name="Yoshida K."/>
            <person name="Sommer R.J."/>
        </authorList>
    </citation>
    <scope>NUCLEOTIDE SEQUENCE [LARGE SCALE GENOMIC DNA]</scope>
    <source>
        <strain evidence="3">RS5460</strain>
    </source>
</reference>
<dbReference type="InterPro" id="IPR056709">
    <property type="entry name" value="DUF7807"/>
</dbReference>
<dbReference type="AlphaFoldDB" id="A0AAN5CR48"/>
<protein>
    <submittedName>
        <fullName evidence="2">Uncharacterized protein</fullName>
    </submittedName>
</protein>
<feature type="transmembrane region" description="Helical" evidence="1">
    <location>
        <begin position="141"/>
        <end position="162"/>
    </location>
</feature>
<name>A0AAN5CR48_9BILA</name>
<gene>
    <name evidence="2" type="ORF">PMAYCL1PPCAC_19132</name>
</gene>
<dbReference type="PANTHER" id="PTHR34851">
    <property type="entry name" value="PROTEIN CBG05235-RELATED"/>
    <property type="match status" value="1"/>
</dbReference>
<evidence type="ECO:0000256" key="1">
    <source>
        <dbReference type="SAM" id="Phobius"/>
    </source>
</evidence>
<proteinExistence type="predicted"/>
<keyword evidence="1" id="KW-1133">Transmembrane helix</keyword>
<feature type="transmembrane region" description="Helical" evidence="1">
    <location>
        <begin position="12"/>
        <end position="34"/>
    </location>
</feature>
<sequence length="242" mass="27591">FRVRRVMSRYRCCCCPVSVGSRIFAVLTALGSFLSLIDDFWSPNTWYYWTFNGILLLINIIAAVLVFVAVRNRNAFLMIPILVITVLLQILGLIYLGFAIAAICTPDSPLGQYFLKLFNDQPWFSDIINTLNITIFDYIKYVSITLSVFIFISLLFNVWIFVTHFQTYKSIRDRERFCHHAGPLDEMPSSYPSVYPHIGAGLVLETGFASAPPIENPSYPTHSSYAINPESGQVEHMDHAWK</sequence>
<dbReference type="PANTHER" id="PTHR34851:SF5">
    <property type="entry name" value="MARVEL DOMAIN-CONTAINING PROTEIN"/>
    <property type="match status" value="1"/>
</dbReference>
<keyword evidence="3" id="KW-1185">Reference proteome</keyword>
<comment type="caution">
    <text evidence="2">The sequence shown here is derived from an EMBL/GenBank/DDBJ whole genome shotgun (WGS) entry which is preliminary data.</text>
</comment>
<feature type="non-terminal residue" evidence="2">
    <location>
        <position position="1"/>
    </location>
</feature>
<feature type="transmembrane region" description="Helical" evidence="1">
    <location>
        <begin position="77"/>
        <end position="103"/>
    </location>
</feature>